<proteinExistence type="predicted"/>
<dbReference type="RefSeq" id="WP_380136712.1">
    <property type="nucleotide sequence ID" value="NZ_JBHLUI010000008.1"/>
</dbReference>
<evidence type="ECO:0000313" key="2">
    <source>
        <dbReference type="Proteomes" id="UP001589748"/>
    </source>
</evidence>
<evidence type="ECO:0000313" key="1">
    <source>
        <dbReference type="EMBL" id="MFB9378609.1"/>
    </source>
</evidence>
<accession>A0ABV5LX32</accession>
<protein>
    <recommendedName>
        <fullName evidence="3">Minor tail protein</fullName>
    </recommendedName>
</protein>
<keyword evidence="2" id="KW-1185">Reference proteome</keyword>
<gene>
    <name evidence="1" type="ORF">ACFFVI_16725</name>
</gene>
<name>A0ABV5LX32_9ACTN</name>
<dbReference type="Proteomes" id="UP001589748">
    <property type="component" value="Unassembled WGS sequence"/>
</dbReference>
<evidence type="ECO:0008006" key="3">
    <source>
        <dbReference type="Google" id="ProtNLM"/>
    </source>
</evidence>
<organism evidence="1 2">
    <name type="scientific">Kineococcus gynurae</name>
    <dbReference type="NCBI Taxonomy" id="452979"/>
    <lineage>
        <taxon>Bacteria</taxon>
        <taxon>Bacillati</taxon>
        <taxon>Actinomycetota</taxon>
        <taxon>Actinomycetes</taxon>
        <taxon>Kineosporiales</taxon>
        <taxon>Kineosporiaceae</taxon>
        <taxon>Kineococcus</taxon>
    </lineage>
</organism>
<reference evidence="1 2" key="1">
    <citation type="submission" date="2024-09" db="EMBL/GenBank/DDBJ databases">
        <authorList>
            <person name="Sun Q."/>
            <person name="Mori K."/>
        </authorList>
    </citation>
    <scope>NUCLEOTIDE SEQUENCE [LARGE SCALE GENOMIC DNA]</scope>
    <source>
        <strain evidence="1 2">TISTR 1856</strain>
    </source>
</reference>
<comment type="caution">
    <text evidence="1">The sequence shown here is derived from an EMBL/GenBank/DDBJ whole genome shotgun (WGS) entry which is preliminary data.</text>
</comment>
<sequence length="271" mass="28038">MNGFRKFFVGLDLNGSRITGLGDPSAPSDAVNLGYLGNSLASLSYKAPAVAAATQNIDIATPPATFDSIAVAANDRILLPRQTDATQNGVWIYRGQGVAMTRATDLDTATELQSAVVVVSRGTATDANGDLLYGDRAWLQRSDNITVGTTPLQWIPLPGRGLPYQAGNGLRLDGNTFSAVPSDGLLVGPGGVRVDPAYVVRKYASDLGALTAGTAVTVTHGLGTTDITAQLRLVSTGEFIDADIVVKDANSVTVTSLVPLPASAARFVAHG</sequence>
<dbReference type="EMBL" id="JBHMDM010000007">
    <property type="protein sequence ID" value="MFB9378609.1"/>
    <property type="molecule type" value="Genomic_DNA"/>
</dbReference>